<gene>
    <name evidence="1" type="primary">Acey_s0100.g3263</name>
    <name evidence="1" type="ORF">Y032_0100g3263</name>
</gene>
<name>A0A016TI72_9BILA</name>
<comment type="caution">
    <text evidence="1">The sequence shown here is derived from an EMBL/GenBank/DDBJ whole genome shotgun (WGS) entry which is preliminary data.</text>
</comment>
<accession>A0A016TI72</accession>
<organism evidence="1 2">
    <name type="scientific">Ancylostoma ceylanicum</name>
    <dbReference type="NCBI Taxonomy" id="53326"/>
    <lineage>
        <taxon>Eukaryota</taxon>
        <taxon>Metazoa</taxon>
        <taxon>Ecdysozoa</taxon>
        <taxon>Nematoda</taxon>
        <taxon>Chromadorea</taxon>
        <taxon>Rhabditida</taxon>
        <taxon>Rhabditina</taxon>
        <taxon>Rhabditomorpha</taxon>
        <taxon>Strongyloidea</taxon>
        <taxon>Ancylostomatidae</taxon>
        <taxon>Ancylostomatinae</taxon>
        <taxon>Ancylostoma</taxon>
    </lineage>
</organism>
<evidence type="ECO:0000313" key="1">
    <source>
        <dbReference type="EMBL" id="EYC02380.1"/>
    </source>
</evidence>
<dbReference type="EMBL" id="JARK01001436">
    <property type="protein sequence ID" value="EYC02380.1"/>
    <property type="molecule type" value="Genomic_DNA"/>
</dbReference>
<proteinExistence type="predicted"/>
<dbReference type="Proteomes" id="UP000024635">
    <property type="component" value="Unassembled WGS sequence"/>
</dbReference>
<sequence>MWALLHAGSNWCGLLDGTNFECFLSSHPCSKQNTVSISPSDGCNGRVAVSYIGYHQRQSFFTFEIKQQQLDGSTNYSSWWPLVILVQELGSLN</sequence>
<dbReference type="AlphaFoldDB" id="A0A016TI72"/>
<protein>
    <submittedName>
        <fullName evidence="1">Uncharacterized protein</fullName>
    </submittedName>
</protein>
<keyword evidence="2" id="KW-1185">Reference proteome</keyword>
<evidence type="ECO:0000313" key="2">
    <source>
        <dbReference type="Proteomes" id="UP000024635"/>
    </source>
</evidence>
<reference evidence="2" key="1">
    <citation type="journal article" date="2015" name="Nat. Genet.">
        <title>The genome and transcriptome of the zoonotic hookworm Ancylostoma ceylanicum identify infection-specific gene families.</title>
        <authorList>
            <person name="Schwarz E.M."/>
            <person name="Hu Y."/>
            <person name="Antoshechkin I."/>
            <person name="Miller M.M."/>
            <person name="Sternberg P.W."/>
            <person name="Aroian R.V."/>
        </authorList>
    </citation>
    <scope>NUCLEOTIDE SEQUENCE</scope>
    <source>
        <strain evidence="2">HY135</strain>
    </source>
</reference>